<organism evidence="2 3">
    <name type="scientific">Bosea massiliensis</name>
    <dbReference type="NCBI Taxonomy" id="151419"/>
    <lineage>
        <taxon>Bacteria</taxon>
        <taxon>Pseudomonadati</taxon>
        <taxon>Pseudomonadota</taxon>
        <taxon>Alphaproteobacteria</taxon>
        <taxon>Hyphomicrobiales</taxon>
        <taxon>Boseaceae</taxon>
        <taxon>Bosea</taxon>
    </lineage>
</organism>
<evidence type="ECO:0000313" key="3">
    <source>
        <dbReference type="Proteomes" id="UP001596060"/>
    </source>
</evidence>
<dbReference type="RefSeq" id="WP_377815401.1">
    <property type="nucleotide sequence ID" value="NZ_JBHSLU010000007.1"/>
</dbReference>
<comment type="caution">
    <text evidence="2">The sequence shown here is derived from an EMBL/GenBank/DDBJ whole genome shotgun (WGS) entry which is preliminary data.</text>
</comment>
<accession>A0ABW0NXQ8</accession>
<name>A0ABW0NXQ8_9HYPH</name>
<dbReference type="Proteomes" id="UP001596060">
    <property type="component" value="Unassembled WGS sequence"/>
</dbReference>
<feature type="region of interest" description="Disordered" evidence="1">
    <location>
        <begin position="144"/>
        <end position="176"/>
    </location>
</feature>
<dbReference type="EMBL" id="JBHSLU010000007">
    <property type="protein sequence ID" value="MFC5504394.1"/>
    <property type="molecule type" value="Genomic_DNA"/>
</dbReference>
<reference evidence="3" key="1">
    <citation type="journal article" date="2019" name="Int. J. Syst. Evol. Microbiol.">
        <title>The Global Catalogue of Microorganisms (GCM) 10K type strain sequencing project: providing services to taxonomists for standard genome sequencing and annotation.</title>
        <authorList>
            <consortium name="The Broad Institute Genomics Platform"/>
            <consortium name="The Broad Institute Genome Sequencing Center for Infectious Disease"/>
            <person name="Wu L."/>
            <person name="Ma J."/>
        </authorList>
    </citation>
    <scope>NUCLEOTIDE SEQUENCE [LARGE SCALE GENOMIC DNA]</scope>
    <source>
        <strain evidence="3">CCUG 43117</strain>
    </source>
</reference>
<sequence length="176" mass="19561">MTQQHIEVGIVVERRAIDSPWADHAWAPLAVLPEPPPLAPWTELPDEPGRRQFYLGPATLTLHSVDTAHFRENFQAGRAKLWVAIRPTGIEPEIEFVGVTADPFEGEVYCENVGDIVEALPMPLAIAEAVLAFFEAHHVEREFIKRKRSEHDPRKGPAPRSEPGLRRRESGPGGAA</sequence>
<feature type="compositionally biased region" description="Basic and acidic residues" evidence="1">
    <location>
        <begin position="144"/>
        <end position="155"/>
    </location>
</feature>
<proteinExistence type="predicted"/>
<dbReference type="InterPro" id="IPR021736">
    <property type="entry name" value="DUF3305"/>
</dbReference>
<keyword evidence="3" id="KW-1185">Reference proteome</keyword>
<evidence type="ECO:0000256" key="1">
    <source>
        <dbReference type="SAM" id="MobiDB-lite"/>
    </source>
</evidence>
<gene>
    <name evidence="2" type="ORF">ACFPN9_03895</name>
</gene>
<dbReference type="Pfam" id="PF11749">
    <property type="entry name" value="DUF3305"/>
    <property type="match status" value="1"/>
</dbReference>
<protein>
    <submittedName>
        <fullName evidence="2">DUF3305 domain-containing protein</fullName>
    </submittedName>
</protein>
<evidence type="ECO:0000313" key="2">
    <source>
        <dbReference type="EMBL" id="MFC5504394.1"/>
    </source>
</evidence>